<dbReference type="GeneID" id="22913781"/>
<dbReference type="RefSeq" id="XP_011131361.1">
    <property type="nucleotide sequence ID" value="XM_011133059.1"/>
</dbReference>
<name>A0A023B3W9_GRENI</name>
<dbReference type="GO" id="GO:0043161">
    <property type="term" value="P:proteasome-mediated ubiquitin-dependent protein catabolic process"/>
    <property type="evidence" value="ECO:0007669"/>
    <property type="project" value="TreeGrafter"/>
</dbReference>
<dbReference type="Proteomes" id="UP000019763">
    <property type="component" value="Unassembled WGS sequence"/>
</dbReference>
<organism evidence="1 2">
    <name type="scientific">Gregarina niphandrodes</name>
    <name type="common">Septate eugregarine</name>
    <dbReference type="NCBI Taxonomy" id="110365"/>
    <lineage>
        <taxon>Eukaryota</taxon>
        <taxon>Sar</taxon>
        <taxon>Alveolata</taxon>
        <taxon>Apicomplexa</taxon>
        <taxon>Conoidasida</taxon>
        <taxon>Gregarinasina</taxon>
        <taxon>Eugregarinorida</taxon>
        <taxon>Gregarinidae</taxon>
        <taxon>Gregarina</taxon>
    </lineage>
</organism>
<dbReference type="VEuPathDB" id="CryptoDB:GNI_106060"/>
<protein>
    <submittedName>
        <fullName evidence="1">Uncharacterized protein</fullName>
    </submittedName>
</protein>
<evidence type="ECO:0000313" key="1">
    <source>
        <dbReference type="EMBL" id="EZG56042.1"/>
    </source>
</evidence>
<dbReference type="PANTHER" id="PTHR12245">
    <property type="entry name" value="SPRY DOMAIN CONTAINING SOCS BOX PROTEIN"/>
    <property type="match status" value="1"/>
</dbReference>
<dbReference type="OrthoDB" id="2398163at2759"/>
<comment type="caution">
    <text evidence="1">The sequence shown here is derived from an EMBL/GenBank/DDBJ whole genome shotgun (WGS) entry which is preliminary data.</text>
</comment>
<dbReference type="InterPro" id="IPR013320">
    <property type="entry name" value="ConA-like_dom_sf"/>
</dbReference>
<gene>
    <name evidence="1" type="ORF">GNI_106060</name>
</gene>
<dbReference type="GO" id="GO:0019005">
    <property type="term" value="C:SCF ubiquitin ligase complex"/>
    <property type="evidence" value="ECO:0007669"/>
    <property type="project" value="TreeGrafter"/>
</dbReference>
<evidence type="ECO:0000313" key="2">
    <source>
        <dbReference type="Proteomes" id="UP000019763"/>
    </source>
</evidence>
<keyword evidence="2" id="KW-1185">Reference proteome</keyword>
<dbReference type="EMBL" id="AFNH02000790">
    <property type="protein sequence ID" value="EZG56042.1"/>
    <property type="molecule type" value="Genomic_DNA"/>
</dbReference>
<dbReference type="SUPFAM" id="SSF49899">
    <property type="entry name" value="Concanavalin A-like lectins/glucanases"/>
    <property type="match status" value="1"/>
</dbReference>
<reference evidence="1" key="1">
    <citation type="submission" date="2013-12" db="EMBL/GenBank/DDBJ databases">
        <authorList>
            <person name="Omoto C.K."/>
            <person name="Sibley D."/>
            <person name="Venepally P."/>
            <person name="Hadjithomas M."/>
            <person name="Karamycheva S."/>
            <person name="Brunk B."/>
            <person name="Roos D."/>
            <person name="Caler E."/>
            <person name="Lorenzi H."/>
        </authorList>
    </citation>
    <scope>NUCLEOTIDE SEQUENCE</scope>
</reference>
<dbReference type="InterPro" id="IPR050672">
    <property type="entry name" value="FBXO45-Fsn/SPSB_families"/>
</dbReference>
<dbReference type="PANTHER" id="PTHR12245:SF11">
    <property type="entry name" value="PROTEIN GUSTAVUS"/>
    <property type="match status" value="1"/>
</dbReference>
<proteinExistence type="predicted"/>
<accession>A0A023B3W9</accession>
<dbReference type="AlphaFoldDB" id="A0A023B3W9"/>
<sequence>MVGRSQSMMNMMLKALPSRSLNSLRSSKSNSVMTNSVINNYQTISNLIYPSRAEDCICSGYQIALALIICYGGFDVWRSLRQVSRKTRHATECLGVWFLMTKIIRDELQMASSGALPVLESTASCSKQVRRESLEALSWLPLEALLRNPIAYLRAFDFAWEQSPNVRGLTYTRLAAFGTFPVKARRAPAAGRHCWRVCWAPPFGSHATIGVVGNRCQVRVSSEYCSWVGRQPHSWGLDLVNGTIMHEGKQARTLEFDLVNGKTPLFDPMDMRLFVNADTGHTLLVLKMNDGRLESSKNTRTHLTAGGRTLPSMVRATDMSL</sequence>